<evidence type="ECO:0000313" key="9">
    <source>
        <dbReference type="Proteomes" id="UP000785613"/>
    </source>
</evidence>
<comment type="caution">
    <text evidence="8">The sequence shown here is derived from an EMBL/GenBank/DDBJ whole genome shotgun (WGS) entry which is preliminary data.</text>
</comment>
<protein>
    <submittedName>
        <fullName evidence="8">Histidine kinase</fullName>
    </submittedName>
</protein>
<keyword evidence="9" id="KW-1185">Reference proteome</keyword>
<keyword evidence="5" id="KW-0472">Membrane</keyword>
<dbReference type="SMART" id="SM01049">
    <property type="entry name" value="Cache_2"/>
    <property type="match status" value="1"/>
</dbReference>
<dbReference type="GO" id="GO:0016301">
    <property type="term" value="F:kinase activity"/>
    <property type="evidence" value="ECO:0007669"/>
    <property type="project" value="UniProtKB-KW"/>
</dbReference>
<reference evidence="8 9" key="1">
    <citation type="submission" date="2019-09" db="EMBL/GenBank/DDBJ databases">
        <title>Taxonomy of Antarctic Massilia spp.: description of Massilia rubra sp. nov., Massilia aquatica sp. nov., Massilia mucilaginosa sp. nov., Massilia frigida sp. nov. isolated from streams, lakes and regoliths.</title>
        <authorList>
            <person name="Holochova P."/>
            <person name="Sedlacek I."/>
            <person name="Kralova S."/>
            <person name="Maslanova I."/>
            <person name="Busse H.-J."/>
            <person name="Stankova E."/>
            <person name="Vrbovska V."/>
            <person name="Kovarovic V."/>
            <person name="Bartak M."/>
            <person name="Svec P."/>
            <person name="Pantucek R."/>
        </authorList>
    </citation>
    <scope>NUCLEOTIDE SEQUENCE [LARGE SCALE GENOMIC DNA]</scope>
    <source>
        <strain evidence="8 9">CCM 8692</strain>
    </source>
</reference>
<proteinExistence type="predicted"/>
<sequence>MSTFTTVARGAVVTLAAAMLSWAVAAPAMAEEFATKPEAEAMVKKTLVFMKANGKDKTYSEINRKDGPFTDRDLYMVAYGFDGVVRAHGANPKMLNKNLMELKDIDGKAFVKERVEMAKKNPSFWQEYKFTNPVSGKIEPKAMYCQPSEDVIICGGVYLR</sequence>
<evidence type="ECO:0000256" key="4">
    <source>
        <dbReference type="ARBA" id="ARBA00022989"/>
    </source>
</evidence>
<keyword evidence="2" id="KW-1003">Cell membrane</keyword>
<evidence type="ECO:0000256" key="2">
    <source>
        <dbReference type="ARBA" id="ARBA00022475"/>
    </source>
</evidence>
<organism evidence="8 9">
    <name type="scientific">Massilia rubra</name>
    <dbReference type="NCBI Taxonomy" id="2607910"/>
    <lineage>
        <taxon>Bacteria</taxon>
        <taxon>Pseudomonadati</taxon>
        <taxon>Pseudomonadota</taxon>
        <taxon>Betaproteobacteria</taxon>
        <taxon>Burkholderiales</taxon>
        <taxon>Oxalobacteraceae</taxon>
        <taxon>Telluria group</taxon>
        <taxon>Massilia</taxon>
    </lineage>
</organism>
<feature type="chain" id="PRO_5045932003" evidence="6">
    <location>
        <begin position="31"/>
        <end position="160"/>
    </location>
</feature>
<feature type="domain" description="Single Cache" evidence="7">
    <location>
        <begin position="38"/>
        <end position="112"/>
    </location>
</feature>
<dbReference type="Pfam" id="PF17200">
    <property type="entry name" value="sCache_2"/>
    <property type="match status" value="1"/>
</dbReference>
<evidence type="ECO:0000256" key="3">
    <source>
        <dbReference type="ARBA" id="ARBA00022692"/>
    </source>
</evidence>
<dbReference type="Gene3D" id="3.30.450.20">
    <property type="entry name" value="PAS domain"/>
    <property type="match status" value="1"/>
</dbReference>
<dbReference type="RefSeq" id="WP_167222449.1">
    <property type="nucleotide sequence ID" value="NZ_VUYU01000003.1"/>
</dbReference>
<evidence type="ECO:0000313" key="8">
    <source>
        <dbReference type="EMBL" id="NHZ33093.1"/>
    </source>
</evidence>
<keyword evidence="8" id="KW-0418">Kinase</keyword>
<dbReference type="InterPro" id="IPR033480">
    <property type="entry name" value="sCache_2"/>
</dbReference>
<keyword evidence="6" id="KW-0732">Signal</keyword>
<name>A0ABX0LKA2_9BURK</name>
<comment type="subcellular location">
    <subcellularLocation>
        <location evidence="1">Cell membrane</location>
        <topology evidence="1">Multi-pass membrane protein</topology>
    </subcellularLocation>
</comment>
<feature type="signal peptide" evidence="6">
    <location>
        <begin position="1"/>
        <end position="30"/>
    </location>
</feature>
<dbReference type="Proteomes" id="UP000785613">
    <property type="component" value="Unassembled WGS sequence"/>
</dbReference>
<keyword evidence="3" id="KW-0812">Transmembrane</keyword>
<evidence type="ECO:0000256" key="6">
    <source>
        <dbReference type="SAM" id="SignalP"/>
    </source>
</evidence>
<accession>A0ABX0LKA2</accession>
<keyword evidence="8" id="KW-0808">Transferase</keyword>
<keyword evidence="4" id="KW-1133">Transmembrane helix</keyword>
<dbReference type="EMBL" id="VUYU01000003">
    <property type="protein sequence ID" value="NHZ33093.1"/>
    <property type="molecule type" value="Genomic_DNA"/>
</dbReference>
<evidence type="ECO:0000256" key="1">
    <source>
        <dbReference type="ARBA" id="ARBA00004651"/>
    </source>
</evidence>
<evidence type="ECO:0000259" key="7">
    <source>
        <dbReference type="SMART" id="SM01049"/>
    </source>
</evidence>
<evidence type="ECO:0000256" key="5">
    <source>
        <dbReference type="ARBA" id="ARBA00023136"/>
    </source>
</evidence>
<gene>
    <name evidence="8" type="ORF">F0185_05765</name>
</gene>